<keyword evidence="3" id="KW-1185">Reference proteome</keyword>
<name>A0A4Y2UYK0_ARAVE</name>
<dbReference type="EMBL" id="BGPR01040984">
    <property type="protein sequence ID" value="GBO17204.1"/>
    <property type="molecule type" value="Genomic_DNA"/>
</dbReference>
<sequence>MIISPLPQKMKRTTFLKPLLQNCIFLKNDVRLSKKLRNMRFAPEAKNPPSLRLTNQKPIVKQRKNQRGLKYPKNVSRLKTRSKMTPPILVPSSHLAKDKSSTVAEQPQQTEKNNLSVSDQILHEFAGICPNKPKELSTLALIGELEVRIREANLQEETASLFREIISFHQLWREIRQLLKRSMTLVKAQLHVMHQCYITSFKKVKSLNQTTLKLYIQTLQKM</sequence>
<gene>
    <name evidence="2" type="ORF">AVEN_198962_1</name>
</gene>
<reference evidence="2 3" key="1">
    <citation type="journal article" date="2019" name="Sci. Rep.">
        <title>Orb-weaving spider Araneus ventricosus genome elucidates the spidroin gene catalogue.</title>
        <authorList>
            <person name="Kono N."/>
            <person name="Nakamura H."/>
            <person name="Ohtoshi R."/>
            <person name="Moran D.A.P."/>
            <person name="Shinohara A."/>
            <person name="Yoshida Y."/>
            <person name="Fujiwara M."/>
            <person name="Mori M."/>
            <person name="Tomita M."/>
            <person name="Arakawa K."/>
        </authorList>
    </citation>
    <scope>NUCLEOTIDE SEQUENCE [LARGE SCALE GENOMIC DNA]</scope>
</reference>
<dbReference type="AlphaFoldDB" id="A0A4Y2UYK0"/>
<evidence type="ECO:0000313" key="3">
    <source>
        <dbReference type="Proteomes" id="UP000499080"/>
    </source>
</evidence>
<proteinExistence type="predicted"/>
<evidence type="ECO:0000256" key="1">
    <source>
        <dbReference type="SAM" id="MobiDB-lite"/>
    </source>
</evidence>
<comment type="caution">
    <text evidence="2">The sequence shown here is derived from an EMBL/GenBank/DDBJ whole genome shotgun (WGS) entry which is preliminary data.</text>
</comment>
<dbReference type="Proteomes" id="UP000499080">
    <property type="component" value="Unassembled WGS sequence"/>
</dbReference>
<evidence type="ECO:0000313" key="2">
    <source>
        <dbReference type="EMBL" id="GBO17204.1"/>
    </source>
</evidence>
<feature type="compositionally biased region" description="Polar residues" evidence="1">
    <location>
        <begin position="101"/>
        <end position="114"/>
    </location>
</feature>
<feature type="region of interest" description="Disordered" evidence="1">
    <location>
        <begin position="86"/>
        <end position="114"/>
    </location>
</feature>
<accession>A0A4Y2UYK0</accession>
<organism evidence="2 3">
    <name type="scientific">Araneus ventricosus</name>
    <name type="common">Orbweaver spider</name>
    <name type="synonym">Epeira ventricosa</name>
    <dbReference type="NCBI Taxonomy" id="182803"/>
    <lineage>
        <taxon>Eukaryota</taxon>
        <taxon>Metazoa</taxon>
        <taxon>Ecdysozoa</taxon>
        <taxon>Arthropoda</taxon>
        <taxon>Chelicerata</taxon>
        <taxon>Arachnida</taxon>
        <taxon>Araneae</taxon>
        <taxon>Araneomorphae</taxon>
        <taxon>Entelegynae</taxon>
        <taxon>Araneoidea</taxon>
        <taxon>Araneidae</taxon>
        <taxon>Araneus</taxon>
    </lineage>
</organism>
<protein>
    <submittedName>
        <fullName evidence="2">Uncharacterized protein</fullName>
    </submittedName>
</protein>